<name>A0A7C9V1E9_9PROT</name>
<dbReference type="InterPro" id="IPR000014">
    <property type="entry name" value="PAS"/>
</dbReference>
<accession>A0A7C9V1E9</accession>
<keyword evidence="6" id="KW-0175">Coiled coil</keyword>
<evidence type="ECO:0000256" key="5">
    <source>
        <dbReference type="ARBA" id="ARBA00022777"/>
    </source>
</evidence>
<dbReference type="InterPro" id="IPR005467">
    <property type="entry name" value="His_kinase_dom"/>
</dbReference>
<dbReference type="AlphaFoldDB" id="A0A7C9V1E9"/>
<feature type="domain" description="PAS" evidence="9">
    <location>
        <begin position="78"/>
        <end position="149"/>
    </location>
</feature>
<proteinExistence type="predicted"/>
<dbReference type="InterPro" id="IPR036097">
    <property type="entry name" value="HisK_dim/P_sf"/>
</dbReference>
<dbReference type="Gene3D" id="1.10.287.130">
    <property type="match status" value="1"/>
</dbReference>
<keyword evidence="7" id="KW-0812">Transmembrane</keyword>
<dbReference type="SUPFAM" id="SSF55874">
    <property type="entry name" value="ATPase domain of HSP90 chaperone/DNA topoisomerase II/histidine kinase"/>
    <property type="match status" value="1"/>
</dbReference>
<dbReference type="InterPro" id="IPR035965">
    <property type="entry name" value="PAS-like_dom_sf"/>
</dbReference>
<gene>
    <name evidence="10" type="ORF">G4223_18450</name>
</gene>
<feature type="domain" description="Histidine kinase" evidence="8">
    <location>
        <begin position="218"/>
        <end position="428"/>
    </location>
</feature>
<evidence type="ECO:0000259" key="8">
    <source>
        <dbReference type="PROSITE" id="PS50109"/>
    </source>
</evidence>
<evidence type="ECO:0000256" key="1">
    <source>
        <dbReference type="ARBA" id="ARBA00000085"/>
    </source>
</evidence>
<keyword evidence="7" id="KW-0472">Membrane</keyword>
<evidence type="ECO:0000256" key="2">
    <source>
        <dbReference type="ARBA" id="ARBA00012438"/>
    </source>
</evidence>
<comment type="caution">
    <text evidence="10">The sequence shown here is derived from an EMBL/GenBank/DDBJ whole genome shotgun (WGS) entry which is preliminary data.</text>
</comment>
<keyword evidence="11" id="KW-1185">Reference proteome</keyword>
<dbReference type="SMART" id="SM00387">
    <property type="entry name" value="HATPase_c"/>
    <property type="match status" value="1"/>
</dbReference>
<dbReference type="Pfam" id="PF13426">
    <property type="entry name" value="PAS_9"/>
    <property type="match status" value="1"/>
</dbReference>
<organism evidence="10 11">
    <name type="scientific">Magnetospirillum aberrantis SpK</name>
    <dbReference type="NCBI Taxonomy" id="908842"/>
    <lineage>
        <taxon>Bacteria</taxon>
        <taxon>Pseudomonadati</taxon>
        <taxon>Pseudomonadota</taxon>
        <taxon>Alphaproteobacteria</taxon>
        <taxon>Rhodospirillales</taxon>
        <taxon>Rhodospirillaceae</taxon>
        <taxon>Magnetospirillum</taxon>
    </lineage>
</organism>
<evidence type="ECO:0000256" key="6">
    <source>
        <dbReference type="SAM" id="Coils"/>
    </source>
</evidence>
<keyword evidence="7" id="KW-1133">Transmembrane helix</keyword>
<comment type="catalytic activity">
    <reaction evidence="1">
        <text>ATP + protein L-histidine = ADP + protein N-phospho-L-histidine.</text>
        <dbReference type="EC" id="2.7.13.3"/>
    </reaction>
</comment>
<dbReference type="CDD" id="cd00082">
    <property type="entry name" value="HisKA"/>
    <property type="match status" value="1"/>
</dbReference>
<dbReference type="PRINTS" id="PR00344">
    <property type="entry name" value="BCTRLSENSOR"/>
</dbReference>
<dbReference type="SMART" id="SM00091">
    <property type="entry name" value="PAS"/>
    <property type="match status" value="1"/>
</dbReference>
<keyword evidence="5" id="KW-0418">Kinase</keyword>
<dbReference type="SUPFAM" id="SSF47384">
    <property type="entry name" value="Homodimeric domain of signal transducing histidine kinase"/>
    <property type="match status" value="1"/>
</dbReference>
<evidence type="ECO:0000256" key="3">
    <source>
        <dbReference type="ARBA" id="ARBA00022553"/>
    </source>
</evidence>
<dbReference type="Gene3D" id="3.30.450.20">
    <property type="entry name" value="PAS domain"/>
    <property type="match status" value="1"/>
</dbReference>
<dbReference type="SUPFAM" id="SSF55785">
    <property type="entry name" value="PYP-like sensor domain (PAS domain)"/>
    <property type="match status" value="1"/>
</dbReference>
<evidence type="ECO:0000259" key="9">
    <source>
        <dbReference type="PROSITE" id="PS50112"/>
    </source>
</evidence>
<dbReference type="RefSeq" id="WP_163682776.1">
    <property type="nucleotide sequence ID" value="NZ_JAAIYP010000045.1"/>
</dbReference>
<dbReference type="InterPro" id="IPR052162">
    <property type="entry name" value="Sensor_kinase/Photoreceptor"/>
</dbReference>
<dbReference type="Gene3D" id="3.30.565.10">
    <property type="entry name" value="Histidine kinase-like ATPase, C-terminal domain"/>
    <property type="match status" value="1"/>
</dbReference>
<dbReference type="PROSITE" id="PS50112">
    <property type="entry name" value="PAS"/>
    <property type="match status" value="1"/>
</dbReference>
<dbReference type="PANTHER" id="PTHR43304:SF1">
    <property type="entry name" value="PAC DOMAIN-CONTAINING PROTEIN"/>
    <property type="match status" value="1"/>
</dbReference>
<dbReference type="GO" id="GO:0000155">
    <property type="term" value="F:phosphorelay sensor kinase activity"/>
    <property type="evidence" value="ECO:0007669"/>
    <property type="project" value="InterPro"/>
</dbReference>
<evidence type="ECO:0000256" key="4">
    <source>
        <dbReference type="ARBA" id="ARBA00022679"/>
    </source>
</evidence>
<dbReference type="Proteomes" id="UP000480684">
    <property type="component" value="Unassembled WGS sequence"/>
</dbReference>
<sequence length="428" mass="47187">MGAIISTRSAYFALALAAIYAIFGTIWIAVSDLVVAMLVHDPITLTTVQTWKGWFFVGISALLIYGVGVQLLRAIEHSENRYRMLFADSPEALALYDPESLCLVEINDAAGRLFGYDPAEARGLSFTDLMPQETRVTFEASLPRLIDGERGGVWRMRCKDGRPLDVATYGRMVLVGGRYLRLVQIVDVTAKLKAERELMRSLEEVAAANERMRELSHALSHDLQEPLRQVGSFVQLLAKRYDSQLDAEGRQFIAYTVEGIARLKALIGDAERFALTSGFVPMRVSLGRLVADTVEGLRTVIESCDAEIVARDLPWLDADPGKLAVVLHALLGNALKFRRPGVPPKITVEARQIDKGWQVRVVDNGIGIEAEFREAVFSLFSRLHTRDRIPGNGTGLALARKLVEAHGGRIWIEDGNDGGVAVCFTLPA</sequence>
<dbReference type="InterPro" id="IPR036890">
    <property type="entry name" value="HATPase_C_sf"/>
</dbReference>
<evidence type="ECO:0000313" key="11">
    <source>
        <dbReference type="Proteomes" id="UP000480684"/>
    </source>
</evidence>
<dbReference type="EMBL" id="JAAIYP010000045">
    <property type="protein sequence ID" value="NFV82095.1"/>
    <property type="molecule type" value="Genomic_DNA"/>
</dbReference>
<dbReference type="SMART" id="SM00388">
    <property type="entry name" value="HisKA"/>
    <property type="match status" value="1"/>
</dbReference>
<feature type="transmembrane region" description="Helical" evidence="7">
    <location>
        <begin position="51"/>
        <end position="75"/>
    </location>
</feature>
<dbReference type="PANTHER" id="PTHR43304">
    <property type="entry name" value="PHYTOCHROME-LIKE PROTEIN CPH1"/>
    <property type="match status" value="1"/>
</dbReference>
<feature type="coiled-coil region" evidence="6">
    <location>
        <begin position="185"/>
        <end position="218"/>
    </location>
</feature>
<feature type="transmembrane region" description="Helical" evidence="7">
    <location>
        <begin position="12"/>
        <end position="39"/>
    </location>
</feature>
<dbReference type="InterPro" id="IPR003661">
    <property type="entry name" value="HisK_dim/P_dom"/>
</dbReference>
<keyword evidence="4" id="KW-0808">Transferase</keyword>
<dbReference type="NCBIfam" id="TIGR00229">
    <property type="entry name" value="sensory_box"/>
    <property type="match status" value="1"/>
</dbReference>
<evidence type="ECO:0000313" key="10">
    <source>
        <dbReference type="EMBL" id="NFV82095.1"/>
    </source>
</evidence>
<dbReference type="PROSITE" id="PS50109">
    <property type="entry name" value="HIS_KIN"/>
    <property type="match status" value="1"/>
</dbReference>
<dbReference type="EC" id="2.7.13.3" evidence="2"/>
<evidence type="ECO:0000256" key="7">
    <source>
        <dbReference type="SAM" id="Phobius"/>
    </source>
</evidence>
<dbReference type="InterPro" id="IPR004358">
    <property type="entry name" value="Sig_transdc_His_kin-like_C"/>
</dbReference>
<keyword evidence="3" id="KW-0597">Phosphoprotein</keyword>
<dbReference type="CDD" id="cd00130">
    <property type="entry name" value="PAS"/>
    <property type="match status" value="1"/>
</dbReference>
<dbReference type="Pfam" id="PF02518">
    <property type="entry name" value="HATPase_c"/>
    <property type="match status" value="1"/>
</dbReference>
<reference evidence="10 11" key="1">
    <citation type="submission" date="2020-02" db="EMBL/GenBank/DDBJ databases">
        <authorList>
            <person name="Dziuba M."/>
            <person name="Kuznetsov B."/>
            <person name="Mardanov A."/>
            <person name="Ravin N."/>
            <person name="Grouzdev D."/>
        </authorList>
    </citation>
    <scope>NUCLEOTIDE SEQUENCE [LARGE SCALE GENOMIC DNA]</scope>
    <source>
        <strain evidence="10 11">SpK</strain>
    </source>
</reference>
<dbReference type="InterPro" id="IPR003594">
    <property type="entry name" value="HATPase_dom"/>
</dbReference>
<protein>
    <recommendedName>
        <fullName evidence="2">histidine kinase</fullName>
        <ecNumber evidence="2">2.7.13.3</ecNumber>
    </recommendedName>
</protein>